<dbReference type="PANTHER" id="PTHR40051">
    <property type="entry name" value="IG HYPOTHETICAL 15966"/>
    <property type="match status" value="1"/>
</dbReference>
<dbReference type="RefSeq" id="WP_390293274.1">
    <property type="nucleotide sequence ID" value="NZ_JBHSFU010000003.1"/>
</dbReference>
<sequence length="109" mass="12704">MENDRGTIKWTSLMLPEHVELLKAMWEEDRITKKPLLDPQEIELLNVKLQNAYNKRSVINLTFYTNKEIVNQIGVISRMDKNRQSLLLKKPDNQKITVPFSDILAISPV</sequence>
<keyword evidence="2" id="KW-1185">Reference proteome</keyword>
<dbReference type="Pfam" id="PF08863">
    <property type="entry name" value="YolD"/>
    <property type="match status" value="1"/>
</dbReference>
<proteinExistence type="predicted"/>
<organism evidence="1 2">
    <name type="scientific">Virgibacillus kekensis</name>
    <dbReference type="NCBI Taxonomy" id="202261"/>
    <lineage>
        <taxon>Bacteria</taxon>
        <taxon>Bacillati</taxon>
        <taxon>Bacillota</taxon>
        <taxon>Bacilli</taxon>
        <taxon>Bacillales</taxon>
        <taxon>Bacillaceae</taxon>
        <taxon>Virgibacillus</taxon>
    </lineage>
</organism>
<reference evidence="2" key="1">
    <citation type="journal article" date="2019" name="Int. J. Syst. Evol. Microbiol.">
        <title>The Global Catalogue of Microorganisms (GCM) 10K type strain sequencing project: providing services to taxonomists for standard genome sequencing and annotation.</title>
        <authorList>
            <consortium name="The Broad Institute Genomics Platform"/>
            <consortium name="The Broad Institute Genome Sequencing Center for Infectious Disease"/>
            <person name="Wu L."/>
            <person name="Ma J."/>
        </authorList>
    </citation>
    <scope>NUCLEOTIDE SEQUENCE [LARGE SCALE GENOMIC DNA]</scope>
    <source>
        <strain evidence="2">CGMCC 4.7426</strain>
    </source>
</reference>
<dbReference type="Proteomes" id="UP001595989">
    <property type="component" value="Unassembled WGS sequence"/>
</dbReference>
<gene>
    <name evidence="1" type="ORF">ACFO3D_03795</name>
</gene>
<evidence type="ECO:0000313" key="2">
    <source>
        <dbReference type="Proteomes" id="UP001595989"/>
    </source>
</evidence>
<evidence type="ECO:0000313" key="1">
    <source>
        <dbReference type="EMBL" id="MFC4557329.1"/>
    </source>
</evidence>
<dbReference type="InterPro" id="IPR014962">
    <property type="entry name" value="YolD"/>
</dbReference>
<name>A0ABV9DHP9_9BACI</name>
<comment type="caution">
    <text evidence="1">The sequence shown here is derived from an EMBL/GenBank/DDBJ whole genome shotgun (WGS) entry which is preliminary data.</text>
</comment>
<protein>
    <submittedName>
        <fullName evidence="1">YolD-like family protein</fullName>
    </submittedName>
</protein>
<dbReference type="EMBL" id="JBHSFU010000003">
    <property type="protein sequence ID" value="MFC4557329.1"/>
    <property type="molecule type" value="Genomic_DNA"/>
</dbReference>
<dbReference type="PANTHER" id="PTHR40051:SF1">
    <property type="entry name" value="YOLD-LIKE FAMILY PROTEIN"/>
    <property type="match status" value="1"/>
</dbReference>
<accession>A0ABV9DHP9</accession>